<accession>A0AAE0SIS9</accession>
<gene>
    <name evidence="2" type="ORF">CHS0354_004694</name>
</gene>
<dbReference type="EMBL" id="JAEAOA010000346">
    <property type="protein sequence ID" value="KAK3592238.1"/>
    <property type="molecule type" value="Genomic_DNA"/>
</dbReference>
<dbReference type="Proteomes" id="UP001195483">
    <property type="component" value="Unassembled WGS sequence"/>
</dbReference>
<protein>
    <submittedName>
        <fullName evidence="2">Uncharacterized protein</fullName>
    </submittedName>
</protein>
<dbReference type="AlphaFoldDB" id="A0AAE0SIS9"/>
<proteinExistence type="predicted"/>
<feature type="region of interest" description="Disordered" evidence="1">
    <location>
        <begin position="57"/>
        <end position="93"/>
    </location>
</feature>
<keyword evidence="3" id="KW-1185">Reference proteome</keyword>
<feature type="compositionally biased region" description="Basic residues" evidence="1">
    <location>
        <begin position="81"/>
        <end position="93"/>
    </location>
</feature>
<name>A0AAE0SIS9_9BIVA</name>
<sequence length="93" mass="10588">MNIATCTLGYSATPRHPTILSYSDTDEEIINNYTVTFGHWGRINITLRCYNGSMRTNQQSTTLSHSDTKKATTPHYCHTGTQRKKRHPTTLSR</sequence>
<reference evidence="2" key="3">
    <citation type="submission" date="2023-05" db="EMBL/GenBank/DDBJ databases">
        <authorList>
            <person name="Smith C.H."/>
        </authorList>
    </citation>
    <scope>NUCLEOTIDE SEQUENCE</scope>
    <source>
        <strain evidence="2">CHS0354</strain>
        <tissue evidence="2">Mantle</tissue>
    </source>
</reference>
<evidence type="ECO:0000313" key="3">
    <source>
        <dbReference type="Proteomes" id="UP001195483"/>
    </source>
</evidence>
<organism evidence="2 3">
    <name type="scientific">Potamilus streckersoni</name>
    <dbReference type="NCBI Taxonomy" id="2493646"/>
    <lineage>
        <taxon>Eukaryota</taxon>
        <taxon>Metazoa</taxon>
        <taxon>Spiralia</taxon>
        <taxon>Lophotrochozoa</taxon>
        <taxon>Mollusca</taxon>
        <taxon>Bivalvia</taxon>
        <taxon>Autobranchia</taxon>
        <taxon>Heteroconchia</taxon>
        <taxon>Palaeoheterodonta</taxon>
        <taxon>Unionida</taxon>
        <taxon>Unionoidea</taxon>
        <taxon>Unionidae</taxon>
        <taxon>Ambleminae</taxon>
        <taxon>Lampsilini</taxon>
        <taxon>Potamilus</taxon>
    </lineage>
</organism>
<reference evidence="2" key="2">
    <citation type="journal article" date="2021" name="Genome Biol. Evol.">
        <title>Developing a high-quality reference genome for a parasitic bivalve with doubly uniparental inheritance (Bivalvia: Unionida).</title>
        <authorList>
            <person name="Smith C.H."/>
        </authorList>
    </citation>
    <scope>NUCLEOTIDE SEQUENCE</scope>
    <source>
        <strain evidence="2">CHS0354</strain>
        <tissue evidence="2">Mantle</tissue>
    </source>
</reference>
<evidence type="ECO:0000313" key="2">
    <source>
        <dbReference type="EMBL" id="KAK3592238.1"/>
    </source>
</evidence>
<comment type="caution">
    <text evidence="2">The sequence shown here is derived from an EMBL/GenBank/DDBJ whole genome shotgun (WGS) entry which is preliminary data.</text>
</comment>
<evidence type="ECO:0000256" key="1">
    <source>
        <dbReference type="SAM" id="MobiDB-lite"/>
    </source>
</evidence>
<reference evidence="2" key="1">
    <citation type="journal article" date="2021" name="Genome Biol. Evol.">
        <title>A High-Quality Reference Genome for a Parasitic Bivalve with Doubly Uniparental Inheritance (Bivalvia: Unionida).</title>
        <authorList>
            <person name="Smith C.H."/>
        </authorList>
    </citation>
    <scope>NUCLEOTIDE SEQUENCE</scope>
    <source>
        <strain evidence="2">CHS0354</strain>
    </source>
</reference>